<dbReference type="InterPro" id="IPR001752">
    <property type="entry name" value="Kinesin_motor_dom"/>
</dbReference>
<feature type="coiled-coil region" evidence="8">
    <location>
        <begin position="304"/>
        <end position="385"/>
    </location>
</feature>
<keyword evidence="3 7" id="KW-0547">Nucleotide-binding</keyword>
<comment type="similarity">
    <text evidence="6 7">Belongs to the TRAFAC class myosin-kinesin ATPase superfamily. Kinesin family.</text>
</comment>
<dbReference type="InterPro" id="IPR027417">
    <property type="entry name" value="P-loop_NTPase"/>
</dbReference>
<feature type="coiled-coil region" evidence="8">
    <location>
        <begin position="662"/>
        <end position="813"/>
    </location>
</feature>
<reference evidence="11" key="1">
    <citation type="submission" date="2020-01" db="EMBL/GenBank/DDBJ databases">
        <title>Genome Sequencing of Three Apophysomyces-Like Fungal Strains Confirms a Novel Fungal Genus in the Mucoromycota with divergent Burkholderia-like Endosymbiotic Bacteria.</title>
        <authorList>
            <person name="Stajich J.E."/>
            <person name="Macias A.M."/>
            <person name="Carter-House D."/>
            <person name="Lovett B."/>
            <person name="Kasson L.R."/>
            <person name="Berry K."/>
            <person name="Grigoriev I."/>
            <person name="Chang Y."/>
            <person name="Spatafora J."/>
            <person name="Kasson M.T."/>
        </authorList>
    </citation>
    <scope>NUCLEOTIDE SEQUENCE</scope>
    <source>
        <strain evidence="11">NRRL A-21654</strain>
    </source>
</reference>
<dbReference type="GO" id="GO:0005737">
    <property type="term" value="C:cytoplasm"/>
    <property type="evidence" value="ECO:0007669"/>
    <property type="project" value="UniProtKB-SubCell"/>
</dbReference>
<comment type="subcellular location">
    <subcellularLocation>
        <location evidence="1">Cytoplasm</location>
    </subcellularLocation>
</comment>
<dbReference type="PANTHER" id="PTHR47969:SF15">
    <property type="entry name" value="CHROMOSOME-ASSOCIATED KINESIN KIF4A-RELATED"/>
    <property type="match status" value="1"/>
</dbReference>
<keyword evidence="4 7" id="KW-0067">ATP-binding</keyword>
<accession>A0A8H7BYG2</accession>
<evidence type="ECO:0000313" key="11">
    <source>
        <dbReference type="EMBL" id="KAF7731398.1"/>
    </source>
</evidence>
<dbReference type="PANTHER" id="PTHR47969">
    <property type="entry name" value="CHROMOSOME-ASSOCIATED KINESIN KIF4A-RELATED"/>
    <property type="match status" value="1"/>
</dbReference>
<dbReference type="InterPro" id="IPR019821">
    <property type="entry name" value="Kinesin_motor_CS"/>
</dbReference>
<evidence type="ECO:0000259" key="10">
    <source>
        <dbReference type="PROSITE" id="PS50067"/>
    </source>
</evidence>
<name>A0A8H7BYG2_9FUNG</name>
<feature type="region of interest" description="Disordered" evidence="9">
    <location>
        <begin position="494"/>
        <end position="546"/>
    </location>
</feature>
<dbReference type="GO" id="GO:0007018">
    <property type="term" value="P:microtubule-based movement"/>
    <property type="evidence" value="ECO:0007669"/>
    <property type="project" value="InterPro"/>
</dbReference>
<dbReference type="Pfam" id="PF00225">
    <property type="entry name" value="Kinesin"/>
    <property type="match status" value="1"/>
</dbReference>
<dbReference type="InterPro" id="IPR036961">
    <property type="entry name" value="Kinesin_motor_dom_sf"/>
</dbReference>
<evidence type="ECO:0000256" key="8">
    <source>
        <dbReference type="SAM" id="Coils"/>
    </source>
</evidence>
<dbReference type="Pfam" id="PF25764">
    <property type="entry name" value="KIF21A_4th"/>
    <property type="match status" value="1"/>
</dbReference>
<keyword evidence="12" id="KW-1185">Reference proteome</keyword>
<protein>
    <recommendedName>
        <fullName evidence="7">Kinesin-like protein</fullName>
    </recommendedName>
</protein>
<comment type="caution">
    <text evidence="6">Lacks conserved residue(s) required for the propagation of feature annotation.</text>
</comment>
<dbReference type="PRINTS" id="PR00380">
    <property type="entry name" value="KINESINHEAVY"/>
</dbReference>
<gene>
    <name evidence="11" type="primary">KIF21B_2</name>
    <name evidence="11" type="ORF">EC973_000206</name>
</gene>
<keyword evidence="5 8" id="KW-0175">Coiled coil</keyword>
<dbReference type="OrthoDB" id="3176171at2759"/>
<dbReference type="SUPFAM" id="SSF52540">
    <property type="entry name" value="P-loop containing nucleoside triphosphate hydrolases"/>
    <property type="match status" value="1"/>
</dbReference>
<evidence type="ECO:0000256" key="9">
    <source>
        <dbReference type="SAM" id="MobiDB-lite"/>
    </source>
</evidence>
<dbReference type="SMART" id="SM00129">
    <property type="entry name" value="KISc"/>
    <property type="match status" value="1"/>
</dbReference>
<organism evidence="11 12">
    <name type="scientific">Apophysomyces ossiformis</name>
    <dbReference type="NCBI Taxonomy" id="679940"/>
    <lineage>
        <taxon>Eukaryota</taxon>
        <taxon>Fungi</taxon>
        <taxon>Fungi incertae sedis</taxon>
        <taxon>Mucoromycota</taxon>
        <taxon>Mucoromycotina</taxon>
        <taxon>Mucoromycetes</taxon>
        <taxon>Mucorales</taxon>
        <taxon>Mucorineae</taxon>
        <taxon>Mucoraceae</taxon>
        <taxon>Apophysomyces</taxon>
    </lineage>
</organism>
<keyword evidence="2" id="KW-0963">Cytoplasm</keyword>
<evidence type="ECO:0000313" key="12">
    <source>
        <dbReference type="Proteomes" id="UP000605846"/>
    </source>
</evidence>
<sequence length="886" mass="100705">MGTGLESMTNLDHQGIVQRFAKSLFDQLEQTHGDPENNYQVYVSFLELHNEDINDLLVQPNAKKDDCDCPSIREDSQGKVYWTSVQEERVYNAQDLLRLLAKGALSRTMGSTDMNPSLSQSHAIFTVLLKQQITSRKELHNGDGSMETHTKRLVSKFHFVDLAGSERLKRTNAKGDRQQEEISMNTGLLALSDVIWALGDESRKEPHIPYRDSKLTRLLQDSLGGNSHTLMLACVSPCEVDYLETLNTLKHANRAQNIQNQVQINYDYEGTAEELTYLRNQVLQLKTQISILRQVHNMPGDDELKTLKDQLSQTRMDIQQVSKELAKVQSERDTLLLRMNNKEMKLGVDEQIDAHPLIRQYAETIQSLRLEVKEAHSRLAYLESANLNQRQNSPKAHASNSVALPGRYGTFFRRSSDSIFSSDKLFRIGSLSSGRRQKIKHVPVALRMKTLSATRKKGAYYNLRSPLRNDFAYDGSSDNILDVLFQERVRLPEDTHGDSIDHGSGMDAYKRERKQNESQDETGDIPHVKSRSSSDHQGQTDLSKHLPIDKLKADNMLPDSAISSANVDHQAVHGEQHDDDDLEALAVPAWTDAPKTQSTNGSTKRESLSWTDSLLDDSDNSVATSRLTSSWTTTATRSRDGRRRSKDLLKMLHQVQADILVKKELVGQLEKSEDEYAQMRSNYEEKLNQLREHLSELQRERDLALRKTDSARPQSVMQLREARQAQEVRSSYEAKMKRLVSENQELKRKYTQATNSMQAARSKAENLINRLRSNIETLKLEKKQMQKTMKQEADKVREAAIISERNIQQLKRRELAAIEARKKVEETCESQSQFIKKRNDEVATMSVQMRQLVNALRKAATEGILLNEAALDKIMAGAKASVRGAE</sequence>
<keyword evidence="7" id="KW-0493">Microtubule</keyword>
<dbReference type="GO" id="GO:0008017">
    <property type="term" value="F:microtubule binding"/>
    <property type="evidence" value="ECO:0007669"/>
    <property type="project" value="InterPro"/>
</dbReference>
<keyword evidence="7" id="KW-0505">Motor protein</keyword>
<dbReference type="PROSITE" id="PS50067">
    <property type="entry name" value="KINESIN_MOTOR_2"/>
    <property type="match status" value="1"/>
</dbReference>
<dbReference type="InterPro" id="IPR027640">
    <property type="entry name" value="Kinesin-like_fam"/>
</dbReference>
<evidence type="ECO:0000256" key="4">
    <source>
        <dbReference type="ARBA" id="ARBA00022840"/>
    </source>
</evidence>
<dbReference type="GO" id="GO:0005875">
    <property type="term" value="C:microtubule associated complex"/>
    <property type="evidence" value="ECO:0007669"/>
    <property type="project" value="TreeGrafter"/>
</dbReference>
<evidence type="ECO:0000256" key="7">
    <source>
        <dbReference type="RuleBase" id="RU000394"/>
    </source>
</evidence>
<feature type="compositionally biased region" description="Low complexity" evidence="9">
    <location>
        <begin position="625"/>
        <end position="636"/>
    </location>
</feature>
<comment type="caution">
    <text evidence="11">The sequence shown here is derived from an EMBL/GenBank/DDBJ whole genome shotgun (WGS) entry which is preliminary data.</text>
</comment>
<dbReference type="GO" id="GO:0005874">
    <property type="term" value="C:microtubule"/>
    <property type="evidence" value="ECO:0007669"/>
    <property type="project" value="UniProtKB-KW"/>
</dbReference>
<dbReference type="GO" id="GO:0051231">
    <property type="term" value="P:spindle elongation"/>
    <property type="evidence" value="ECO:0007669"/>
    <property type="project" value="TreeGrafter"/>
</dbReference>
<dbReference type="Gene3D" id="3.40.850.10">
    <property type="entry name" value="Kinesin motor domain"/>
    <property type="match status" value="1"/>
</dbReference>
<evidence type="ECO:0000256" key="3">
    <source>
        <dbReference type="ARBA" id="ARBA00022741"/>
    </source>
</evidence>
<feature type="region of interest" description="Disordered" evidence="9">
    <location>
        <begin position="625"/>
        <end position="645"/>
    </location>
</feature>
<dbReference type="GO" id="GO:0007052">
    <property type="term" value="P:mitotic spindle organization"/>
    <property type="evidence" value="ECO:0007669"/>
    <property type="project" value="TreeGrafter"/>
</dbReference>
<evidence type="ECO:0000256" key="1">
    <source>
        <dbReference type="ARBA" id="ARBA00004496"/>
    </source>
</evidence>
<feature type="compositionally biased region" description="Basic and acidic residues" evidence="9">
    <location>
        <begin position="508"/>
        <end position="517"/>
    </location>
</feature>
<evidence type="ECO:0000256" key="5">
    <source>
        <dbReference type="ARBA" id="ARBA00023054"/>
    </source>
</evidence>
<dbReference type="PROSITE" id="PS00411">
    <property type="entry name" value="KINESIN_MOTOR_1"/>
    <property type="match status" value="1"/>
</dbReference>
<feature type="domain" description="Kinesin motor" evidence="10">
    <location>
        <begin position="1"/>
        <end position="258"/>
    </location>
</feature>
<dbReference type="GO" id="GO:0003777">
    <property type="term" value="F:microtubule motor activity"/>
    <property type="evidence" value="ECO:0007669"/>
    <property type="project" value="InterPro"/>
</dbReference>
<dbReference type="EMBL" id="JABAYA010000010">
    <property type="protein sequence ID" value="KAF7731398.1"/>
    <property type="molecule type" value="Genomic_DNA"/>
</dbReference>
<dbReference type="AlphaFoldDB" id="A0A8H7BYG2"/>
<evidence type="ECO:0000256" key="2">
    <source>
        <dbReference type="ARBA" id="ARBA00022490"/>
    </source>
</evidence>
<dbReference type="Proteomes" id="UP000605846">
    <property type="component" value="Unassembled WGS sequence"/>
</dbReference>
<proteinExistence type="inferred from homology"/>
<dbReference type="GO" id="GO:0005524">
    <property type="term" value="F:ATP binding"/>
    <property type="evidence" value="ECO:0007669"/>
    <property type="project" value="UniProtKB-KW"/>
</dbReference>
<evidence type="ECO:0000256" key="6">
    <source>
        <dbReference type="PROSITE-ProRule" id="PRU00283"/>
    </source>
</evidence>